<evidence type="ECO:0000256" key="1">
    <source>
        <dbReference type="ARBA" id="ARBA00008455"/>
    </source>
</evidence>
<dbReference type="SUPFAM" id="SSF54001">
    <property type="entry name" value="Cysteine proteinases"/>
    <property type="match status" value="1"/>
</dbReference>
<sequence length="378" mass="41384">MLAKLSLICLILGTGDAQFFGSRSPLPSLTKTANKLTNAATNLPKTGINSLLSFNPLKLAEEALDNSWSTFQGSFDKTYKTAEEAILRKENFIENIGKIENFNKIYSSGKYSFVQQINKFADMLHHEFNSILNGFGRFHAPRVPIQKSSSFIPSANVHIPDNIDWNEKGAVTPVKSQGLCGGCYAFSAAGAIEGHTYRKTGVLTELSPQNLIDCTDPYGNEGCVGGLMDPAFQYVKDNTGINSLVNYPYEAKNDTCRYKVQNPDAETTGFVTIPEGDENALKIAVATLGPVSAAIDASQDTFQFYSSGVYFDEKCKNETMYMNHAILVVGYGVEQDGKEYWLVKNSYGPEWGIGGFFKLARNANNHCGIANIASFPLV</sequence>
<dbReference type="SMART" id="SM00645">
    <property type="entry name" value="Pept_C1"/>
    <property type="match status" value="1"/>
</dbReference>
<dbReference type="RefSeq" id="XP_017777380.1">
    <property type="nucleotide sequence ID" value="XM_017921891.1"/>
</dbReference>
<evidence type="ECO:0000259" key="8">
    <source>
        <dbReference type="SMART" id="SM00645"/>
    </source>
</evidence>
<protein>
    <submittedName>
        <fullName evidence="11">Cathepsin L1-like</fullName>
    </submittedName>
</protein>
<dbReference type="GeneID" id="108563266"/>
<evidence type="ECO:0000313" key="11">
    <source>
        <dbReference type="RefSeq" id="XP_017777380.1"/>
    </source>
</evidence>
<keyword evidence="4" id="KW-0788">Thiol protease</keyword>
<keyword evidence="7" id="KW-0732">Signal</keyword>
<feature type="signal peptide" evidence="7">
    <location>
        <begin position="1"/>
        <end position="17"/>
    </location>
</feature>
<organism evidence="10 11">
    <name type="scientific">Nicrophorus vespilloides</name>
    <name type="common">Boreal carrion beetle</name>
    <dbReference type="NCBI Taxonomy" id="110193"/>
    <lineage>
        <taxon>Eukaryota</taxon>
        <taxon>Metazoa</taxon>
        <taxon>Ecdysozoa</taxon>
        <taxon>Arthropoda</taxon>
        <taxon>Hexapoda</taxon>
        <taxon>Insecta</taxon>
        <taxon>Pterygota</taxon>
        <taxon>Neoptera</taxon>
        <taxon>Endopterygota</taxon>
        <taxon>Coleoptera</taxon>
        <taxon>Polyphaga</taxon>
        <taxon>Staphyliniformia</taxon>
        <taxon>Silphidae</taxon>
        <taxon>Nicrophorinae</taxon>
        <taxon>Nicrophorus</taxon>
    </lineage>
</organism>
<feature type="domain" description="Cathepsin propeptide inhibitor" evidence="9">
    <location>
        <begin position="68"/>
        <end position="128"/>
    </location>
</feature>
<evidence type="ECO:0000313" key="10">
    <source>
        <dbReference type="Proteomes" id="UP000695000"/>
    </source>
</evidence>
<dbReference type="InterPro" id="IPR038765">
    <property type="entry name" value="Papain-like_cys_pep_sf"/>
</dbReference>
<evidence type="ECO:0000256" key="6">
    <source>
        <dbReference type="ARBA" id="ARBA00023157"/>
    </source>
</evidence>
<evidence type="ECO:0000259" key="9">
    <source>
        <dbReference type="SMART" id="SM00848"/>
    </source>
</evidence>
<keyword evidence="10" id="KW-1185">Reference proteome</keyword>
<dbReference type="PROSITE" id="PS00139">
    <property type="entry name" value="THIOL_PROTEASE_CYS"/>
    <property type="match status" value="1"/>
</dbReference>
<comment type="similarity">
    <text evidence="1">Belongs to the peptidase C1 family.</text>
</comment>
<accession>A0ABM1MS30</accession>
<dbReference type="PANTHER" id="PTHR12411">
    <property type="entry name" value="CYSTEINE PROTEASE FAMILY C1-RELATED"/>
    <property type="match status" value="1"/>
</dbReference>
<dbReference type="InterPro" id="IPR000169">
    <property type="entry name" value="Pept_cys_AS"/>
</dbReference>
<dbReference type="Gene3D" id="3.90.70.10">
    <property type="entry name" value="Cysteine proteinases"/>
    <property type="match status" value="1"/>
</dbReference>
<dbReference type="InterPro" id="IPR013201">
    <property type="entry name" value="Prot_inhib_I29"/>
</dbReference>
<gene>
    <name evidence="11" type="primary">LOC108563266</name>
</gene>
<dbReference type="CDD" id="cd02248">
    <property type="entry name" value="Peptidase_C1A"/>
    <property type="match status" value="1"/>
</dbReference>
<keyword evidence="2" id="KW-0645">Protease</keyword>
<dbReference type="Pfam" id="PF08246">
    <property type="entry name" value="Inhibitor_I29"/>
    <property type="match status" value="1"/>
</dbReference>
<dbReference type="InterPro" id="IPR000668">
    <property type="entry name" value="Peptidase_C1A_C"/>
</dbReference>
<keyword evidence="5" id="KW-0865">Zymogen</keyword>
<dbReference type="InterPro" id="IPR039417">
    <property type="entry name" value="Peptidase_C1A_papain-like"/>
</dbReference>
<dbReference type="Pfam" id="PF00112">
    <property type="entry name" value="Peptidase_C1"/>
    <property type="match status" value="1"/>
</dbReference>
<evidence type="ECO:0000256" key="4">
    <source>
        <dbReference type="ARBA" id="ARBA00022807"/>
    </source>
</evidence>
<dbReference type="InterPro" id="IPR025660">
    <property type="entry name" value="Pept_his_AS"/>
</dbReference>
<reference evidence="11" key="1">
    <citation type="submission" date="2025-08" db="UniProtKB">
        <authorList>
            <consortium name="RefSeq"/>
        </authorList>
    </citation>
    <scope>IDENTIFICATION</scope>
    <source>
        <tissue evidence="11">Whole Larva</tissue>
    </source>
</reference>
<feature type="chain" id="PRO_5047277457" evidence="7">
    <location>
        <begin position="18"/>
        <end position="378"/>
    </location>
</feature>
<name>A0ABM1MS30_NICVS</name>
<dbReference type="InterPro" id="IPR013128">
    <property type="entry name" value="Peptidase_C1A"/>
</dbReference>
<keyword evidence="6" id="KW-1015">Disulfide bond</keyword>
<evidence type="ECO:0000256" key="3">
    <source>
        <dbReference type="ARBA" id="ARBA00022801"/>
    </source>
</evidence>
<evidence type="ECO:0000256" key="5">
    <source>
        <dbReference type="ARBA" id="ARBA00023145"/>
    </source>
</evidence>
<dbReference type="PRINTS" id="PR00705">
    <property type="entry name" value="PAPAIN"/>
</dbReference>
<keyword evidence="3" id="KW-0378">Hydrolase</keyword>
<dbReference type="SMART" id="SM00848">
    <property type="entry name" value="Inhibitor_I29"/>
    <property type="match status" value="1"/>
</dbReference>
<proteinExistence type="inferred from homology"/>
<dbReference type="PROSITE" id="PS00639">
    <property type="entry name" value="THIOL_PROTEASE_HIS"/>
    <property type="match status" value="1"/>
</dbReference>
<evidence type="ECO:0000256" key="7">
    <source>
        <dbReference type="SAM" id="SignalP"/>
    </source>
</evidence>
<dbReference type="Proteomes" id="UP000695000">
    <property type="component" value="Unplaced"/>
</dbReference>
<evidence type="ECO:0000256" key="2">
    <source>
        <dbReference type="ARBA" id="ARBA00022670"/>
    </source>
</evidence>
<feature type="domain" description="Peptidase C1A papain C-terminal" evidence="8">
    <location>
        <begin position="159"/>
        <end position="377"/>
    </location>
</feature>